<sequence length="67" mass="7567">MAARNRAYTHRHDEAQPADQHNDDSARKARTRMRRATEVARHREQATLDNGDKLAGSEIGDRQGEVA</sequence>
<dbReference type="RefSeq" id="WP_007738138.1">
    <property type="nucleotide sequence ID" value="NZ_AOMF01000100.1"/>
</dbReference>
<accession>M0NDD5</accession>
<dbReference type="STRING" id="1227457.C451_04536"/>
<reference evidence="2 3" key="1">
    <citation type="journal article" date="2014" name="PLoS Genet.">
        <title>Phylogenetically driven sequencing of extremely halophilic archaea reveals strategies for static and dynamic osmo-response.</title>
        <authorList>
            <person name="Becker E.A."/>
            <person name="Seitzer P.M."/>
            <person name="Tritt A."/>
            <person name="Larsen D."/>
            <person name="Krusor M."/>
            <person name="Yao A.I."/>
            <person name="Wu D."/>
            <person name="Madern D."/>
            <person name="Eisen J.A."/>
            <person name="Darling A.E."/>
            <person name="Facciotti M.T."/>
        </authorList>
    </citation>
    <scope>NUCLEOTIDE SEQUENCE [LARGE SCALE GENOMIC DNA]</scope>
    <source>
        <strain evidence="2 3">JCM 13552</strain>
    </source>
</reference>
<evidence type="ECO:0000313" key="2">
    <source>
        <dbReference type="EMBL" id="EMA55987.1"/>
    </source>
</evidence>
<feature type="region of interest" description="Disordered" evidence="1">
    <location>
        <begin position="1"/>
        <end position="67"/>
    </location>
</feature>
<feature type="compositionally biased region" description="Basic and acidic residues" evidence="1">
    <location>
        <begin position="10"/>
        <end position="27"/>
    </location>
</feature>
<organism evidence="2 3">
    <name type="scientific">Halococcus thailandensis JCM 13552</name>
    <dbReference type="NCBI Taxonomy" id="1227457"/>
    <lineage>
        <taxon>Archaea</taxon>
        <taxon>Methanobacteriati</taxon>
        <taxon>Methanobacteriota</taxon>
        <taxon>Stenosarchaea group</taxon>
        <taxon>Halobacteria</taxon>
        <taxon>Halobacteriales</taxon>
        <taxon>Halococcaceae</taxon>
        <taxon>Halococcus</taxon>
    </lineage>
</organism>
<proteinExistence type="predicted"/>
<gene>
    <name evidence="2" type="ORF">C451_04536</name>
</gene>
<keyword evidence="3" id="KW-1185">Reference proteome</keyword>
<protein>
    <submittedName>
        <fullName evidence="2">Uncharacterized protein</fullName>
    </submittedName>
</protein>
<dbReference type="AlphaFoldDB" id="M0NDD5"/>
<feature type="compositionally biased region" description="Basic and acidic residues" evidence="1">
    <location>
        <begin position="35"/>
        <end position="52"/>
    </location>
</feature>
<dbReference type="Proteomes" id="UP000011680">
    <property type="component" value="Unassembled WGS sequence"/>
</dbReference>
<evidence type="ECO:0000313" key="3">
    <source>
        <dbReference type="Proteomes" id="UP000011680"/>
    </source>
</evidence>
<comment type="caution">
    <text evidence="2">The sequence shown here is derived from an EMBL/GenBank/DDBJ whole genome shotgun (WGS) entry which is preliminary data.</text>
</comment>
<dbReference type="PATRIC" id="fig|1227457.3.peg.819"/>
<dbReference type="EMBL" id="AOMF01000100">
    <property type="protein sequence ID" value="EMA55987.1"/>
    <property type="molecule type" value="Genomic_DNA"/>
</dbReference>
<evidence type="ECO:0000256" key="1">
    <source>
        <dbReference type="SAM" id="MobiDB-lite"/>
    </source>
</evidence>
<name>M0NDD5_9EURY</name>